<feature type="transmembrane region" description="Helical" evidence="1">
    <location>
        <begin position="46"/>
        <end position="68"/>
    </location>
</feature>
<feature type="transmembrane region" description="Helical" evidence="1">
    <location>
        <begin position="101"/>
        <end position="120"/>
    </location>
</feature>
<feature type="transmembrane region" description="Helical" evidence="1">
    <location>
        <begin position="314"/>
        <end position="335"/>
    </location>
</feature>
<protein>
    <recommendedName>
        <fullName evidence="3">Heparan-alpha-glucosaminide N-acetyltransferase catalytic domain-containing protein</fullName>
    </recommendedName>
</protein>
<feature type="non-terminal residue" evidence="2">
    <location>
        <position position="1"/>
    </location>
</feature>
<gene>
    <name evidence="2" type="ORF">LCGC14_1019550</name>
</gene>
<evidence type="ECO:0008006" key="3">
    <source>
        <dbReference type="Google" id="ProtNLM"/>
    </source>
</evidence>
<keyword evidence="1" id="KW-0472">Membrane</keyword>
<feature type="transmembrane region" description="Helical" evidence="1">
    <location>
        <begin position="145"/>
        <end position="165"/>
    </location>
</feature>
<name>A0A0F9NJG0_9ZZZZ</name>
<evidence type="ECO:0000256" key="1">
    <source>
        <dbReference type="SAM" id="Phobius"/>
    </source>
</evidence>
<reference evidence="2" key="1">
    <citation type="journal article" date="2015" name="Nature">
        <title>Complex archaea that bridge the gap between prokaryotes and eukaryotes.</title>
        <authorList>
            <person name="Spang A."/>
            <person name="Saw J.H."/>
            <person name="Jorgensen S.L."/>
            <person name="Zaremba-Niedzwiedzka K."/>
            <person name="Martijn J."/>
            <person name="Lind A.E."/>
            <person name="van Eijk R."/>
            <person name="Schleper C."/>
            <person name="Guy L."/>
            <person name="Ettema T.J."/>
        </authorList>
    </citation>
    <scope>NUCLEOTIDE SEQUENCE</scope>
</reference>
<feature type="transmembrane region" description="Helical" evidence="1">
    <location>
        <begin position="255"/>
        <end position="273"/>
    </location>
</feature>
<dbReference type="AlphaFoldDB" id="A0A0F9NJG0"/>
<evidence type="ECO:0000313" key="2">
    <source>
        <dbReference type="EMBL" id="KKN12137.1"/>
    </source>
</evidence>
<organism evidence="2">
    <name type="scientific">marine sediment metagenome</name>
    <dbReference type="NCBI Taxonomy" id="412755"/>
    <lineage>
        <taxon>unclassified sequences</taxon>
        <taxon>metagenomes</taxon>
        <taxon>ecological metagenomes</taxon>
    </lineage>
</organism>
<comment type="caution">
    <text evidence="2">The sequence shown here is derived from an EMBL/GenBank/DDBJ whole genome shotgun (WGS) entry which is preliminary data.</text>
</comment>
<accession>A0A0F9NJG0</accession>
<feature type="transmembrane region" description="Helical" evidence="1">
    <location>
        <begin position="7"/>
        <end position="25"/>
    </location>
</feature>
<feature type="transmembrane region" description="Helical" evidence="1">
    <location>
        <begin position="285"/>
        <end position="308"/>
    </location>
</feature>
<feature type="transmembrane region" description="Helical" evidence="1">
    <location>
        <begin position="177"/>
        <end position="201"/>
    </location>
</feature>
<keyword evidence="1" id="KW-0812">Transmembrane</keyword>
<dbReference type="EMBL" id="LAZR01004063">
    <property type="protein sequence ID" value="KKN12137.1"/>
    <property type="molecule type" value="Genomic_DNA"/>
</dbReference>
<proteinExistence type="predicted"/>
<keyword evidence="1" id="KW-1133">Transmembrane helix</keyword>
<sequence length="361" mass="41238">VFALLDIVGPSLFVFLSALSVVFSIKKKKGGDVSEKIIRNKVFTRGIVIIIIGVLWNPMSLQTTGVVVPFPANLWGWNFLMFIGFSQIFSYYALKLRKSARILIGAIIIFISPWIRQILFSFKDNNPAVYILHFIITSPLPQMPFLPWIAICFISTIFGEHLFEAMMKGTQEAYYKLFRLFSAYGVSLILIGVFIVVPYGISFNQWEPGWALQTATTIEFSEYLHIDLLRIANQQDYYQFPGMPLFLIRSSAQNLFYNLGAALLIIAVSFYYIDIKKKSNDAIKMAIFYGKVSLSLFLIQYLFLPLFLSQFSIIFLPIVYVAYCGFLGLLMYIWLKFFNGVGSPEWLMSKLGKVGQKKNKS</sequence>
<feature type="transmembrane region" description="Helical" evidence="1">
    <location>
        <begin position="74"/>
        <end position="94"/>
    </location>
</feature>